<proteinExistence type="predicted"/>
<gene>
    <name evidence="1" type="ORF">J41TS12_43590</name>
</gene>
<sequence>MSNPLSKEEKDHLKKKHTKYFLLVREIINELDPVGLVEMGAPEDEHDTLTGQVLALIVNDRIKDVRQTLIDSYDRYGFGVDKLEEAYKDIFYKQIEKTTVQINNLYKKYRIETFTDS</sequence>
<dbReference type="Proteomes" id="UP000681162">
    <property type="component" value="Unassembled WGS sequence"/>
</dbReference>
<dbReference type="RefSeq" id="WP_212942802.1">
    <property type="nucleotide sequence ID" value="NZ_BORR01000022.1"/>
</dbReference>
<protein>
    <submittedName>
        <fullName evidence="1">Uncharacterized protein</fullName>
    </submittedName>
</protein>
<accession>A0A919XZM0</accession>
<reference evidence="1 2" key="1">
    <citation type="submission" date="2021-03" db="EMBL/GenBank/DDBJ databases">
        <title>Antimicrobial resistance genes in bacteria isolated from Japanese honey, and their potential for conferring macrolide and lincosamide resistance in the American foulbrood pathogen Paenibacillus larvae.</title>
        <authorList>
            <person name="Okamoto M."/>
            <person name="Kumagai M."/>
            <person name="Kanamori H."/>
            <person name="Takamatsu D."/>
        </authorList>
    </citation>
    <scope>NUCLEOTIDE SEQUENCE [LARGE SCALE GENOMIC DNA]</scope>
    <source>
        <strain evidence="1 2">J41TS12</strain>
    </source>
</reference>
<comment type="caution">
    <text evidence="1">The sequence shown here is derived from an EMBL/GenBank/DDBJ whole genome shotgun (WGS) entry which is preliminary data.</text>
</comment>
<organism evidence="1 2">
    <name type="scientific">Paenibacillus antibioticophila</name>
    <dbReference type="NCBI Taxonomy" id="1274374"/>
    <lineage>
        <taxon>Bacteria</taxon>
        <taxon>Bacillati</taxon>
        <taxon>Bacillota</taxon>
        <taxon>Bacilli</taxon>
        <taxon>Bacillales</taxon>
        <taxon>Paenibacillaceae</taxon>
        <taxon>Paenibacillus</taxon>
    </lineage>
</organism>
<evidence type="ECO:0000313" key="2">
    <source>
        <dbReference type="Proteomes" id="UP000681162"/>
    </source>
</evidence>
<dbReference type="EMBL" id="BORR01000022">
    <property type="protein sequence ID" value="GIO39498.1"/>
    <property type="molecule type" value="Genomic_DNA"/>
</dbReference>
<dbReference type="AlphaFoldDB" id="A0A919XZM0"/>
<keyword evidence="2" id="KW-1185">Reference proteome</keyword>
<evidence type="ECO:0000313" key="1">
    <source>
        <dbReference type="EMBL" id="GIO39498.1"/>
    </source>
</evidence>
<name>A0A919XZM0_9BACL</name>